<organism evidence="2 3">
    <name type="scientific">Naasia aerilata</name>
    <dbReference type="NCBI Taxonomy" id="1162966"/>
    <lineage>
        <taxon>Bacteria</taxon>
        <taxon>Bacillati</taxon>
        <taxon>Actinomycetota</taxon>
        <taxon>Actinomycetes</taxon>
        <taxon>Micrococcales</taxon>
        <taxon>Microbacteriaceae</taxon>
        <taxon>Naasia</taxon>
    </lineage>
</organism>
<dbReference type="EMBL" id="AP027731">
    <property type="protein sequence ID" value="BDZ44363.1"/>
    <property type="molecule type" value="Genomic_DNA"/>
</dbReference>
<accession>A0ABM8G852</accession>
<keyword evidence="1" id="KW-0812">Transmembrane</keyword>
<keyword evidence="1" id="KW-1133">Transmembrane helix</keyword>
<feature type="transmembrane region" description="Helical" evidence="1">
    <location>
        <begin position="110"/>
        <end position="127"/>
    </location>
</feature>
<name>A0ABM8G852_9MICO</name>
<dbReference type="Proteomes" id="UP001321498">
    <property type="component" value="Chromosome"/>
</dbReference>
<feature type="transmembrane region" description="Helical" evidence="1">
    <location>
        <begin position="6"/>
        <end position="26"/>
    </location>
</feature>
<evidence type="ECO:0000256" key="1">
    <source>
        <dbReference type="SAM" id="Phobius"/>
    </source>
</evidence>
<feature type="transmembrane region" description="Helical" evidence="1">
    <location>
        <begin position="133"/>
        <end position="155"/>
    </location>
</feature>
<protein>
    <submittedName>
        <fullName evidence="2">Uncharacterized protein</fullName>
    </submittedName>
</protein>
<evidence type="ECO:0000313" key="2">
    <source>
        <dbReference type="EMBL" id="BDZ44363.1"/>
    </source>
</evidence>
<proteinExistence type="predicted"/>
<evidence type="ECO:0000313" key="3">
    <source>
        <dbReference type="Proteomes" id="UP001321498"/>
    </source>
</evidence>
<keyword evidence="1" id="KW-0472">Membrane</keyword>
<sequence>MTAPMGWALLLGAVLGVGLWALLGVVPRISAPRLADRIAPSLTDVSAEARRIVARRPVDPLPLLGLLGAPLLLWARATLDRALGGRDTIAWRLRAAGDPRTVERHRSEQLLAMAAGAVVGGVAATLTRTGGPLVQLALPLTAAALALVGRDWLLARRARRRLERMREELPTVLEFLMLALAAGEGLPDAVRRIARIGSGSSRANSPG</sequence>
<keyword evidence="3" id="KW-1185">Reference proteome</keyword>
<gene>
    <name evidence="2" type="ORF">GCM10025866_02720</name>
</gene>
<reference evidence="3" key="1">
    <citation type="journal article" date="2019" name="Int. J. Syst. Evol. Microbiol.">
        <title>The Global Catalogue of Microorganisms (GCM) 10K type strain sequencing project: providing services to taxonomists for standard genome sequencing and annotation.</title>
        <authorList>
            <consortium name="The Broad Institute Genomics Platform"/>
            <consortium name="The Broad Institute Genome Sequencing Center for Infectious Disease"/>
            <person name="Wu L."/>
            <person name="Ma J."/>
        </authorList>
    </citation>
    <scope>NUCLEOTIDE SEQUENCE [LARGE SCALE GENOMIC DNA]</scope>
    <source>
        <strain evidence="3">NBRC 108725</strain>
    </source>
</reference>